<feature type="compositionally biased region" description="Basic and acidic residues" evidence="1">
    <location>
        <begin position="633"/>
        <end position="651"/>
    </location>
</feature>
<gene>
    <name evidence="2" type="ORF">BCV69DRAFT_97737</name>
</gene>
<proteinExistence type="predicted"/>
<dbReference type="Proteomes" id="UP000245942">
    <property type="component" value="Unassembled WGS sequence"/>
</dbReference>
<feature type="compositionally biased region" description="Basic and acidic residues" evidence="1">
    <location>
        <begin position="346"/>
        <end position="374"/>
    </location>
</feature>
<feature type="compositionally biased region" description="Acidic residues" evidence="1">
    <location>
        <begin position="303"/>
        <end position="313"/>
    </location>
</feature>
<feature type="compositionally biased region" description="Low complexity" evidence="1">
    <location>
        <begin position="384"/>
        <end position="401"/>
    </location>
</feature>
<feature type="compositionally biased region" description="Low complexity" evidence="1">
    <location>
        <begin position="571"/>
        <end position="582"/>
    </location>
</feature>
<name>A0A316UC38_9BASI</name>
<organism evidence="2 3">
    <name type="scientific">Pseudomicrostroma glucosiphilum</name>
    <dbReference type="NCBI Taxonomy" id="1684307"/>
    <lineage>
        <taxon>Eukaryota</taxon>
        <taxon>Fungi</taxon>
        <taxon>Dikarya</taxon>
        <taxon>Basidiomycota</taxon>
        <taxon>Ustilaginomycotina</taxon>
        <taxon>Exobasidiomycetes</taxon>
        <taxon>Microstromatales</taxon>
        <taxon>Microstromatales incertae sedis</taxon>
        <taxon>Pseudomicrostroma</taxon>
    </lineage>
</organism>
<feature type="compositionally biased region" description="Low complexity" evidence="1">
    <location>
        <begin position="217"/>
        <end position="232"/>
    </location>
</feature>
<feature type="compositionally biased region" description="Low complexity" evidence="1">
    <location>
        <begin position="446"/>
        <end position="464"/>
    </location>
</feature>
<dbReference type="AlphaFoldDB" id="A0A316UC38"/>
<evidence type="ECO:0000313" key="3">
    <source>
        <dbReference type="Proteomes" id="UP000245942"/>
    </source>
</evidence>
<feature type="compositionally biased region" description="Low complexity" evidence="1">
    <location>
        <begin position="141"/>
        <end position="160"/>
    </location>
</feature>
<feature type="compositionally biased region" description="Polar residues" evidence="1">
    <location>
        <begin position="501"/>
        <end position="511"/>
    </location>
</feature>
<feature type="compositionally biased region" description="Basic and acidic residues" evidence="1">
    <location>
        <begin position="176"/>
        <end position="185"/>
    </location>
</feature>
<feature type="region of interest" description="Disordered" evidence="1">
    <location>
        <begin position="135"/>
        <end position="599"/>
    </location>
</feature>
<keyword evidence="3" id="KW-1185">Reference proteome</keyword>
<feature type="compositionally biased region" description="Low complexity" evidence="1">
    <location>
        <begin position="520"/>
        <end position="539"/>
    </location>
</feature>
<evidence type="ECO:0000313" key="2">
    <source>
        <dbReference type="EMBL" id="PWN22790.1"/>
    </source>
</evidence>
<dbReference type="EMBL" id="KZ819322">
    <property type="protein sequence ID" value="PWN22790.1"/>
    <property type="molecule type" value="Genomic_DNA"/>
</dbReference>
<feature type="compositionally biased region" description="Basic residues" evidence="1">
    <location>
        <begin position="336"/>
        <end position="345"/>
    </location>
</feature>
<feature type="region of interest" description="Disordered" evidence="1">
    <location>
        <begin position="633"/>
        <end position="720"/>
    </location>
</feature>
<dbReference type="GeneID" id="37017406"/>
<protein>
    <submittedName>
        <fullName evidence="2">Uncharacterized protein</fullName>
    </submittedName>
</protein>
<dbReference type="RefSeq" id="XP_025349950.1">
    <property type="nucleotide sequence ID" value="XM_025495672.1"/>
</dbReference>
<dbReference type="STRING" id="1684307.A0A316UC38"/>
<sequence>MSASSSSSSQVLDSATCWAIPAPVPPPPASSQVDSFRKRPESILLRLPDELLARILAAPERGTAGTLVLNGRQDASLLFDGQSMPLEGTEMSYGSPGDESYYYRLDQKEEEEIGRKGEKERPSLLAALPTPTVRLLYPRESSAPASSSSNLVPSSSTAPSTGKTTDLAKATNRLKAMREADAEKKRQSRAIMIDQSQFDSRGRLLQPKQKGNGASGGVASSSSSRVPSPASRTGSPVIRRAGGEEMHTGRSSSGSGLTGVGSSSMSRPRSSLGVDASSLPRRSASPIPSAAKSTSQKWAPSSSDEEEEEEEEDRASSSRPSSISPAKAAANQTRARLARAVKGKGPKGEELKKQQEKERRRMDKAREEKEKEKSGVGSIKQAGATSTPAPTLATSLPTPSSAKEKEVGVRTLSDSSKAAVKVRDMASKISSDDAPEQSKQDSVKKASTSGGSSTAAAAEGGPTSPKKRKRDLKDAEEVMKFTTTKRALAPKSVSPEERRSTSTSKTVPEKSTSPEERRTTATVADSSKVASATSAAAVSRRPSRNHRESSPISPPGSGSAKASNNEPPLRAPVAPTPSQAQPQPQPHHGPSPSASLATREPWLDIRGLNDWRHLVERHARVLKQYETCRVRLETGRGTSQHEEDRDSDRDHPHRSRRAAPMTAWRSTSPPLSARVGSLGRSTEPLKHPEGAGPEAHQAQGPHRDTKPSSSPSLPPPPPLDMTALLELVELQRAREGELKRMFVALDSFKKGWDGS</sequence>
<accession>A0A316UC38</accession>
<feature type="compositionally biased region" description="Low complexity" evidence="1">
    <location>
        <begin position="249"/>
        <end position="271"/>
    </location>
</feature>
<evidence type="ECO:0000256" key="1">
    <source>
        <dbReference type="SAM" id="MobiDB-lite"/>
    </source>
</evidence>
<reference evidence="2 3" key="1">
    <citation type="journal article" date="2018" name="Mol. Biol. Evol.">
        <title>Broad Genomic Sampling Reveals a Smut Pathogenic Ancestry of the Fungal Clade Ustilaginomycotina.</title>
        <authorList>
            <person name="Kijpornyongpan T."/>
            <person name="Mondo S.J."/>
            <person name="Barry K."/>
            <person name="Sandor L."/>
            <person name="Lee J."/>
            <person name="Lipzen A."/>
            <person name="Pangilinan J."/>
            <person name="LaButti K."/>
            <person name="Hainaut M."/>
            <person name="Henrissat B."/>
            <person name="Grigoriev I.V."/>
            <person name="Spatafora J.W."/>
            <person name="Aime M.C."/>
        </authorList>
    </citation>
    <scope>NUCLEOTIDE SEQUENCE [LARGE SCALE GENOMIC DNA]</scope>
    <source>
        <strain evidence="2 3">MCA 4718</strain>
    </source>
</reference>